<comment type="caution">
    <text evidence="2">The sequence shown here is derived from an EMBL/GenBank/DDBJ whole genome shotgun (WGS) entry which is preliminary data.</text>
</comment>
<feature type="non-terminal residue" evidence="2">
    <location>
        <position position="119"/>
    </location>
</feature>
<feature type="region of interest" description="Disordered" evidence="1">
    <location>
        <begin position="1"/>
        <end position="119"/>
    </location>
</feature>
<dbReference type="OrthoDB" id="193931at2759"/>
<reference evidence="2 3" key="1">
    <citation type="submission" date="2019-09" db="EMBL/GenBank/DDBJ databases">
        <title>Bird 10,000 Genomes (B10K) Project - Family phase.</title>
        <authorList>
            <person name="Zhang G."/>
        </authorList>
    </citation>
    <scope>NUCLEOTIDE SEQUENCE [LARGE SCALE GENOMIC DNA]</scope>
    <source>
        <strain evidence="2">B10K-DU-001-04</strain>
        <tissue evidence="2">Muscle</tissue>
    </source>
</reference>
<evidence type="ECO:0000313" key="3">
    <source>
        <dbReference type="Proteomes" id="UP000583613"/>
    </source>
</evidence>
<name>A0A7K8XEV3_9PICI</name>
<proteinExistence type="predicted"/>
<keyword evidence="2" id="KW-0418">Kinase</keyword>
<sequence length="119" mass="12432">VEVGESRTGSSLSLARVRAPSEVVNGTGKVAPHGKSQRGATTYHRQRRHSDFCGPSPVPAHPKRSPTSAGEGELKEERMPTRKGSCGAAGTGRGAVPPSSPMVSSANNPNKAEIPDRHK</sequence>
<gene>
    <name evidence="2" type="primary">Mark4</name>
    <name evidence="2" type="ORF">EUBBOU_R05902</name>
</gene>
<protein>
    <submittedName>
        <fullName evidence="2">MARK4 kinase</fullName>
    </submittedName>
</protein>
<dbReference type="Proteomes" id="UP000583613">
    <property type="component" value="Unassembled WGS sequence"/>
</dbReference>
<evidence type="ECO:0000313" key="2">
    <source>
        <dbReference type="EMBL" id="NXF89467.1"/>
    </source>
</evidence>
<accession>A0A7K8XEV3</accession>
<dbReference type="GO" id="GO:0016301">
    <property type="term" value="F:kinase activity"/>
    <property type="evidence" value="ECO:0007669"/>
    <property type="project" value="UniProtKB-KW"/>
</dbReference>
<evidence type="ECO:0000256" key="1">
    <source>
        <dbReference type="SAM" id="MobiDB-lite"/>
    </source>
</evidence>
<keyword evidence="3" id="KW-1185">Reference proteome</keyword>
<dbReference type="EMBL" id="VWZE01009140">
    <property type="protein sequence ID" value="NXF89467.1"/>
    <property type="molecule type" value="Genomic_DNA"/>
</dbReference>
<organism evidence="2 3">
    <name type="scientific">Eubucco bourcierii</name>
    <name type="common">red-headed barbet</name>
    <dbReference type="NCBI Taxonomy" id="91767"/>
    <lineage>
        <taxon>Eukaryota</taxon>
        <taxon>Metazoa</taxon>
        <taxon>Chordata</taxon>
        <taxon>Craniata</taxon>
        <taxon>Vertebrata</taxon>
        <taxon>Euteleostomi</taxon>
        <taxon>Archelosauria</taxon>
        <taxon>Archosauria</taxon>
        <taxon>Dinosauria</taxon>
        <taxon>Saurischia</taxon>
        <taxon>Theropoda</taxon>
        <taxon>Coelurosauria</taxon>
        <taxon>Aves</taxon>
        <taxon>Neognathae</taxon>
        <taxon>Neoaves</taxon>
        <taxon>Telluraves</taxon>
        <taxon>Coraciimorphae</taxon>
        <taxon>Piciformes</taxon>
        <taxon>Ramphastidae</taxon>
        <taxon>Eubucco</taxon>
    </lineage>
</organism>
<dbReference type="AlphaFoldDB" id="A0A7K8XEV3"/>
<keyword evidence="2" id="KW-0808">Transferase</keyword>
<feature type="compositionally biased region" description="Low complexity" evidence="1">
    <location>
        <begin position="95"/>
        <end position="110"/>
    </location>
</feature>
<feature type="non-terminal residue" evidence="2">
    <location>
        <position position="1"/>
    </location>
</feature>